<proteinExistence type="predicted"/>
<keyword evidence="3" id="KW-1185">Reference proteome</keyword>
<dbReference type="Gene3D" id="3.40.50.1820">
    <property type="entry name" value="alpha/beta hydrolase"/>
    <property type="match status" value="1"/>
</dbReference>
<feature type="domain" description="AB hydrolase-1" evidence="1">
    <location>
        <begin position="87"/>
        <end position="164"/>
    </location>
</feature>
<reference evidence="2 3" key="1">
    <citation type="submission" date="2021-02" db="EMBL/GenBank/DDBJ databases">
        <title>Sulfurospirillum tamanensis sp. nov.</title>
        <authorList>
            <person name="Frolova A."/>
            <person name="Merkel A."/>
            <person name="Slobodkin A."/>
        </authorList>
    </citation>
    <scope>NUCLEOTIDE SEQUENCE [LARGE SCALE GENOMIC DNA]</scope>
    <source>
        <strain evidence="2 3">T05b</strain>
    </source>
</reference>
<accession>A0ABS2WTH7</accession>
<dbReference type="InterPro" id="IPR000073">
    <property type="entry name" value="AB_hydrolase_1"/>
</dbReference>
<evidence type="ECO:0000313" key="2">
    <source>
        <dbReference type="EMBL" id="MBN2964888.1"/>
    </source>
</evidence>
<dbReference type="InterPro" id="IPR029058">
    <property type="entry name" value="AB_hydrolase_fold"/>
</dbReference>
<evidence type="ECO:0000313" key="3">
    <source>
        <dbReference type="Proteomes" id="UP000703590"/>
    </source>
</evidence>
<dbReference type="SUPFAM" id="SSF53474">
    <property type="entry name" value="alpha/beta-Hydrolases"/>
    <property type="match status" value="1"/>
</dbReference>
<protein>
    <recommendedName>
        <fullName evidence="1">AB hydrolase-1 domain-containing protein</fullName>
    </recommendedName>
</protein>
<dbReference type="PANTHER" id="PTHR12277">
    <property type="entry name" value="ALPHA/BETA HYDROLASE DOMAIN-CONTAINING PROTEIN"/>
    <property type="match status" value="1"/>
</dbReference>
<dbReference type="RefSeq" id="WP_205459437.1">
    <property type="nucleotide sequence ID" value="NZ_JAFHKK010000019.1"/>
</dbReference>
<dbReference type="Pfam" id="PF00561">
    <property type="entry name" value="Abhydrolase_1"/>
    <property type="match status" value="1"/>
</dbReference>
<dbReference type="PANTHER" id="PTHR12277:SF194">
    <property type="entry name" value="FI04476P"/>
    <property type="match status" value="1"/>
</dbReference>
<name>A0ABS2WTH7_9BACT</name>
<comment type="caution">
    <text evidence="2">The sequence shown here is derived from an EMBL/GenBank/DDBJ whole genome shotgun (WGS) entry which is preliminary data.</text>
</comment>
<reference evidence="2 3" key="3">
    <citation type="submission" date="2021-02" db="EMBL/GenBank/DDBJ databases">
        <authorList>
            <person name="Merkel A.Y."/>
        </authorList>
    </citation>
    <scope>NUCLEOTIDE SEQUENCE [LARGE SCALE GENOMIC DNA]</scope>
    <source>
        <strain evidence="2 3">T05b</strain>
    </source>
</reference>
<dbReference type="EMBL" id="JAFHKK010000019">
    <property type="protein sequence ID" value="MBN2964888.1"/>
    <property type="molecule type" value="Genomic_DNA"/>
</dbReference>
<reference evidence="3" key="2">
    <citation type="submission" date="2021-02" db="EMBL/GenBank/DDBJ databases">
        <title>Sulfurospirillum tamanensis sp. nov.</title>
        <authorList>
            <person name="Merkel A.Y."/>
        </authorList>
    </citation>
    <scope>NUCLEOTIDE SEQUENCE [LARGE SCALE GENOMIC DNA]</scope>
    <source>
        <strain evidence="3">T05b</strain>
    </source>
</reference>
<evidence type="ECO:0000259" key="1">
    <source>
        <dbReference type="Pfam" id="PF00561"/>
    </source>
</evidence>
<organism evidence="2 3">
    <name type="scientific">Sulfurospirillum tamanense</name>
    <dbReference type="NCBI Taxonomy" id="2813362"/>
    <lineage>
        <taxon>Bacteria</taxon>
        <taxon>Pseudomonadati</taxon>
        <taxon>Campylobacterota</taxon>
        <taxon>Epsilonproteobacteria</taxon>
        <taxon>Campylobacterales</taxon>
        <taxon>Sulfurospirillaceae</taxon>
        <taxon>Sulfurospirillum</taxon>
    </lineage>
</organism>
<dbReference type="Proteomes" id="UP000703590">
    <property type="component" value="Unassembled WGS sequence"/>
</dbReference>
<sequence length="255" mass="28470">MLKWLILGLVVYLGALAYVYLTQERQIFNASSIQTPLDFPCYPCETLRLEVASDVVLEGLHRPFKEAPVLLYFGGNADDATRILLHLNPALAVEVVAFNYRGYGKSGGQPSQEALFADALKIYDTFAKGRNVIVMGRSLGTGVATYLAANRAVQKLVLITPYDSIRALAKASYPYFPIDWLIKHPFESTHYMSYVTAPVFVVEVEKDTVTPHKHTLALIEKISHLALHVTLDQTTHGEVLHAFEKESIMKKVLTF</sequence>
<gene>
    <name evidence="2" type="ORF">JWV37_08845</name>
</gene>